<dbReference type="InterPro" id="IPR035979">
    <property type="entry name" value="RBD_domain_sf"/>
</dbReference>
<feature type="region of interest" description="Disordered" evidence="4">
    <location>
        <begin position="197"/>
        <end position="223"/>
    </location>
</feature>
<dbReference type="InterPro" id="IPR012677">
    <property type="entry name" value="Nucleotide-bd_a/b_plait_sf"/>
</dbReference>
<evidence type="ECO:0000313" key="6">
    <source>
        <dbReference type="EMBL" id="CAD8448749.1"/>
    </source>
</evidence>
<feature type="domain" description="RRM" evidence="5">
    <location>
        <begin position="26"/>
        <end position="102"/>
    </location>
</feature>
<dbReference type="SMART" id="SM00360">
    <property type="entry name" value="RRM"/>
    <property type="match status" value="2"/>
</dbReference>
<dbReference type="PROSITE" id="PS50102">
    <property type="entry name" value="RRM"/>
    <property type="match status" value="2"/>
</dbReference>
<evidence type="ECO:0000259" key="5">
    <source>
        <dbReference type="PROSITE" id="PS50102"/>
    </source>
</evidence>
<reference evidence="6" key="1">
    <citation type="submission" date="2021-01" db="EMBL/GenBank/DDBJ databases">
        <authorList>
            <person name="Corre E."/>
            <person name="Pelletier E."/>
            <person name="Niang G."/>
            <person name="Scheremetjew M."/>
            <person name="Finn R."/>
            <person name="Kale V."/>
            <person name="Holt S."/>
            <person name="Cochrane G."/>
            <person name="Meng A."/>
            <person name="Brown T."/>
            <person name="Cohen L."/>
        </authorList>
    </citation>
    <scope>NUCLEOTIDE SEQUENCE</scope>
    <source>
        <strain evidence="6">CCMP2058</strain>
    </source>
</reference>
<dbReference type="EMBL" id="HBEM01014076">
    <property type="protein sequence ID" value="CAD8448749.1"/>
    <property type="molecule type" value="Transcribed_RNA"/>
</dbReference>
<dbReference type="Gene3D" id="3.30.70.330">
    <property type="match status" value="2"/>
</dbReference>
<name>A0A7S0GVQ1_9EUKA</name>
<dbReference type="PANTHER" id="PTHR48032">
    <property type="entry name" value="RNA-BINDING PROTEIN MUSASHI HOMOLOG RBP6"/>
    <property type="match status" value="1"/>
</dbReference>
<keyword evidence="2 3" id="KW-0694">RNA-binding</keyword>
<dbReference type="PANTHER" id="PTHR48032:SF6">
    <property type="entry name" value="RNA-BINDING (RRM_RBD_RNP MOTIFS) FAMILY PROTEIN"/>
    <property type="match status" value="1"/>
</dbReference>
<sequence length="361" mass="38730">MAETAGPAEAKAKSESKSGGVNYKTNKIFVGGISWTTTDDGFHKFFSKYGEITDCIVMRDKVTKTSRGFGFVTFKDGEPIGKILNQTLELDGRVLDCKPAVPKDEIEQNGPPPVQKTRKIFVGGVSQDTTEPEFRAFFEKFGTVVEAKIMTDGMTGRPRGFGFVTFDNEDPVEAITQKHHLELNGKQVECKKAVPKARIEGNSKPGTAQGYGQSGSGSSRGGYTTTSYGGGGGGGGYGQGRGYGGYDYGSRYDYGGYGGEYGKEYGYRGYRRPPPARPVAPKPNPEYTTTYTPAFQSVQQRQSAYSRGYPSSAPAAVPMDGPPPKAAGYPEYGAATYGGYGTGGGYGRGASRYDRSFHPYS</sequence>
<evidence type="ECO:0000256" key="4">
    <source>
        <dbReference type="SAM" id="MobiDB-lite"/>
    </source>
</evidence>
<dbReference type="AlphaFoldDB" id="A0A7S0GVQ1"/>
<dbReference type="GO" id="GO:0006417">
    <property type="term" value="P:regulation of translation"/>
    <property type="evidence" value="ECO:0007669"/>
    <property type="project" value="TreeGrafter"/>
</dbReference>
<dbReference type="Pfam" id="PF00076">
    <property type="entry name" value="RRM_1"/>
    <property type="match status" value="2"/>
</dbReference>
<dbReference type="InterPro" id="IPR000504">
    <property type="entry name" value="RRM_dom"/>
</dbReference>
<protein>
    <recommendedName>
        <fullName evidence="5">RRM domain-containing protein</fullName>
    </recommendedName>
</protein>
<gene>
    <name evidence="6" type="ORF">LAMO00422_LOCUS9683</name>
</gene>
<evidence type="ECO:0000256" key="3">
    <source>
        <dbReference type="PROSITE-ProRule" id="PRU00176"/>
    </source>
</evidence>
<feature type="domain" description="RRM" evidence="5">
    <location>
        <begin position="118"/>
        <end position="195"/>
    </location>
</feature>
<feature type="region of interest" description="Disordered" evidence="4">
    <location>
        <begin position="299"/>
        <end position="322"/>
    </location>
</feature>
<keyword evidence="1" id="KW-0677">Repeat</keyword>
<dbReference type="SUPFAM" id="SSF54928">
    <property type="entry name" value="RNA-binding domain, RBD"/>
    <property type="match status" value="2"/>
</dbReference>
<dbReference type="GO" id="GO:0003729">
    <property type="term" value="F:mRNA binding"/>
    <property type="evidence" value="ECO:0007669"/>
    <property type="project" value="TreeGrafter"/>
</dbReference>
<evidence type="ECO:0000256" key="2">
    <source>
        <dbReference type="ARBA" id="ARBA00022884"/>
    </source>
</evidence>
<evidence type="ECO:0000256" key="1">
    <source>
        <dbReference type="ARBA" id="ARBA00022737"/>
    </source>
</evidence>
<organism evidence="6">
    <name type="scientific">Amorphochlora amoebiformis</name>
    <dbReference type="NCBI Taxonomy" id="1561963"/>
    <lineage>
        <taxon>Eukaryota</taxon>
        <taxon>Sar</taxon>
        <taxon>Rhizaria</taxon>
        <taxon>Cercozoa</taxon>
        <taxon>Chlorarachniophyceae</taxon>
        <taxon>Amorphochlora</taxon>
    </lineage>
</organism>
<accession>A0A7S0GVQ1</accession>
<proteinExistence type="predicted"/>